<reference evidence="2" key="1">
    <citation type="submission" date="2019-05" db="EMBL/GenBank/DDBJ databases">
        <authorList>
            <consortium name="Pathogen Informatics"/>
        </authorList>
    </citation>
    <scope>NUCLEOTIDE SEQUENCE [LARGE SCALE GENOMIC DNA]</scope>
    <source>
        <strain evidence="2">NCTC12965</strain>
    </source>
</reference>
<dbReference type="Gene3D" id="3.40.190.10">
    <property type="entry name" value="Periplasmic binding protein-like II"/>
    <property type="match status" value="1"/>
</dbReference>
<keyword evidence="2" id="KW-0449">Lipoprotein</keyword>
<accession>A0A4U9WKB7</accession>
<dbReference type="AlphaFoldDB" id="A0A4U9WKB7"/>
<gene>
    <name evidence="2" type="primary">hbpA_1</name>
    <name evidence="2" type="ORF">NCTC12965_08144</name>
</gene>
<dbReference type="Gene3D" id="3.90.76.10">
    <property type="entry name" value="Dipeptide-binding Protein, Domain 1"/>
    <property type="match status" value="1"/>
</dbReference>
<sequence length="114" mass="12840">MRPSYGIWQPHYAPVLSAEYADNLTLDGTQEMIDREPVGTGPFLLNEYRSGQYIRLARNDVYWKGKPRMPQVVIDMGAGGTGRLSQIADRRVRRIGLPPLPASFRSCATIRVYA</sequence>
<evidence type="ECO:0000313" key="2">
    <source>
        <dbReference type="EMBL" id="VTR59556.1"/>
    </source>
</evidence>
<dbReference type="EMBL" id="CABEEZ010000161">
    <property type="protein sequence ID" value="VTR59556.1"/>
    <property type="molecule type" value="Genomic_DNA"/>
</dbReference>
<name>A0A4U9WKB7_SERFO</name>
<dbReference type="SUPFAM" id="SSF53850">
    <property type="entry name" value="Periplasmic binding protein-like II"/>
    <property type="match status" value="1"/>
</dbReference>
<proteinExistence type="predicted"/>
<dbReference type="InterPro" id="IPR000914">
    <property type="entry name" value="SBP_5_dom"/>
</dbReference>
<dbReference type="Pfam" id="PF00496">
    <property type="entry name" value="SBP_bac_5"/>
    <property type="match status" value="1"/>
</dbReference>
<feature type="domain" description="Solute-binding protein family 5" evidence="1">
    <location>
        <begin position="13"/>
        <end position="86"/>
    </location>
</feature>
<evidence type="ECO:0000259" key="1">
    <source>
        <dbReference type="Pfam" id="PF00496"/>
    </source>
</evidence>
<organism evidence="2">
    <name type="scientific">Serratia fonticola</name>
    <dbReference type="NCBI Taxonomy" id="47917"/>
    <lineage>
        <taxon>Bacteria</taxon>
        <taxon>Pseudomonadati</taxon>
        <taxon>Pseudomonadota</taxon>
        <taxon>Gammaproteobacteria</taxon>
        <taxon>Enterobacterales</taxon>
        <taxon>Yersiniaceae</taxon>
        <taxon>Serratia</taxon>
    </lineage>
</organism>
<protein>
    <submittedName>
        <fullName evidence="2">Hemin-binding lipoprotein</fullName>
    </submittedName>
</protein>